<keyword evidence="2" id="KW-0238">DNA-binding</keyword>
<dbReference type="GO" id="GO:0043138">
    <property type="term" value="F:3'-5' DNA helicase activity"/>
    <property type="evidence" value="ECO:0007669"/>
    <property type="project" value="UniProtKB-EC"/>
</dbReference>
<dbReference type="PANTHER" id="PTHR13710">
    <property type="entry name" value="DNA HELICASE RECQ FAMILY MEMBER"/>
    <property type="match status" value="1"/>
</dbReference>
<evidence type="ECO:0000256" key="3">
    <source>
        <dbReference type="ARBA" id="ARBA00023235"/>
    </source>
</evidence>
<protein>
    <recommendedName>
        <fullName evidence="5">DNA 3'-5' helicase</fullName>
        <ecNumber evidence="5">5.6.2.4</ecNumber>
    </recommendedName>
</protein>
<dbReference type="OrthoDB" id="10261556at2759"/>
<keyword evidence="3" id="KW-0413">Isomerase</keyword>
<organism evidence="7 8">
    <name type="scientific">Trichogramma brassicae</name>
    <dbReference type="NCBI Taxonomy" id="86971"/>
    <lineage>
        <taxon>Eukaryota</taxon>
        <taxon>Metazoa</taxon>
        <taxon>Ecdysozoa</taxon>
        <taxon>Arthropoda</taxon>
        <taxon>Hexapoda</taxon>
        <taxon>Insecta</taxon>
        <taxon>Pterygota</taxon>
        <taxon>Neoptera</taxon>
        <taxon>Endopterygota</taxon>
        <taxon>Hymenoptera</taxon>
        <taxon>Apocrita</taxon>
        <taxon>Proctotrupomorpha</taxon>
        <taxon>Chalcidoidea</taxon>
        <taxon>Trichogrammatidae</taxon>
        <taxon>Trichogramma</taxon>
    </lineage>
</organism>
<dbReference type="GO" id="GO:0005694">
    <property type="term" value="C:chromosome"/>
    <property type="evidence" value="ECO:0007669"/>
    <property type="project" value="TreeGrafter"/>
</dbReference>
<dbReference type="SUPFAM" id="SSF52540">
    <property type="entry name" value="P-loop containing nucleoside triphosphate hydrolases"/>
    <property type="match status" value="1"/>
</dbReference>
<comment type="catalytic activity">
    <reaction evidence="4">
        <text>Couples ATP hydrolysis with the unwinding of duplex DNA by translocating in the 3'-5' direction.</text>
        <dbReference type="EC" id="5.6.2.4"/>
    </reaction>
</comment>
<evidence type="ECO:0000313" key="8">
    <source>
        <dbReference type="Proteomes" id="UP000479190"/>
    </source>
</evidence>
<evidence type="ECO:0000313" key="7">
    <source>
        <dbReference type="EMBL" id="CAB0038057.1"/>
    </source>
</evidence>
<dbReference type="GO" id="GO:0005737">
    <property type="term" value="C:cytoplasm"/>
    <property type="evidence" value="ECO:0007669"/>
    <property type="project" value="TreeGrafter"/>
</dbReference>
<gene>
    <name evidence="7" type="ORF">TBRA_LOCUS9851</name>
</gene>
<sequence>MSNVEVDQNNVDENRLIIRRITQTLFGFLPRRDQENLILCELSDFHNIIVRPTGSGKSLIYQIAATLSDGCTLLISPLRSLIRDQLDIMNVAKINCIQWSSGRNALDNKSLRSVNEIILANVKVIITTPESIVRTAGVIPVLEHLCRIEYLKRIVFDEAHCLVTWGYTFRDKYIEAAQIIVQVCRNVPMSFYSATLSSAEIKSIINVAQLDTNSLKIYRVTCGSDSQEKAPPSGVKHYIEST</sequence>
<dbReference type="AlphaFoldDB" id="A0A6H5IIP9"/>
<keyword evidence="8" id="KW-1185">Reference proteome</keyword>
<dbReference type="SMART" id="SM00487">
    <property type="entry name" value="DEXDc"/>
    <property type="match status" value="1"/>
</dbReference>
<reference evidence="7 8" key="1">
    <citation type="submission" date="2020-02" db="EMBL/GenBank/DDBJ databases">
        <authorList>
            <person name="Ferguson B K."/>
        </authorList>
    </citation>
    <scope>NUCLEOTIDE SEQUENCE [LARGE SCALE GENOMIC DNA]</scope>
</reference>
<dbReference type="EC" id="5.6.2.4" evidence="5"/>
<accession>A0A6H5IIP9</accession>
<evidence type="ECO:0000256" key="1">
    <source>
        <dbReference type="ARBA" id="ARBA00005446"/>
    </source>
</evidence>
<dbReference type="PROSITE" id="PS51192">
    <property type="entry name" value="HELICASE_ATP_BIND_1"/>
    <property type="match status" value="1"/>
</dbReference>
<name>A0A6H5IIP9_9HYME</name>
<evidence type="ECO:0000256" key="5">
    <source>
        <dbReference type="ARBA" id="ARBA00034808"/>
    </source>
</evidence>
<evidence type="ECO:0000259" key="6">
    <source>
        <dbReference type="PROSITE" id="PS51192"/>
    </source>
</evidence>
<evidence type="ECO:0000256" key="4">
    <source>
        <dbReference type="ARBA" id="ARBA00034617"/>
    </source>
</evidence>
<feature type="domain" description="Helicase ATP-binding" evidence="6">
    <location>
        <begin position="38"/>
        <end position="214"/>
    </location>
</feature>
<proteinExistence type="inferred from homology"/>
<dbReference type="GO" id="GO:0000724">
    <property type="term" value="P:double-strand break repair via homologous recombination"/>
    <property type="evidence" value="ECO:0007669"/>
    <property type="project" value="TreeGrafter"/>
</dbReference>
<dbReference type="GO" id="GO:0003677">
    <property type="term" value="F:DNA binding"/>
    <property type="evidence" value="ECO:0007669"/>
    <property type="project" value="UniProtKB-KW"/>
</dbReference>
<dbReference type="Pfam" id="PF00270">
    <property type="entry name" value="DEAD"/>
    <property type="match status" value="1"/>
</dbReference>
<dbReference type="Gene3D" id="3.40.50.300">
    <property type="entry name" value="P-loop containing nucleotide triphosphate hydrolases"/>
    <property type="match status" value="1"/>
</dbReference>
<dbReference type="InterPro" id="IPR011545">
    <property type="entry name" value="DEAD/DEAH_box_helicase_dom"/>
</dbReference>
<comment type="similarity">
    <text evidence="1">Belongs to the helicase family. RecQ subfamily.</text>
</comment>
<dbReference type="InterPro" id="IPR027417">
    <property type="entry name" value="P-loop_NTPase"/>
</dbReference>
<dbReference type="Proteomes" id="UP000479190">
    <property type="component" value="Unassembled WGS sequence"/>
</dbReference>
<evidence type="ECO:0000256" key="2">
    <source>
        <dbReference type="ARBA" id="ARBA00023125"/>
    </source>
</evidence>
<dbReference type="InterPro" id="IPR014001">
    <property type="entry name" value="Helicase_ATP-bd"/>
</dbReference>
<dbReference type="PANTHER" id="PTHR13710:SF105">
    <property type="entry name" value="ATP-DEPENDENT DNA HELICASE Q1"/>
    <property type="match status" value="1"/>
</dbReference>
<dbReference type="EMBL" id="CADCXV010000887">
    <property type="protein sequence ID" value="CAB0038057.1"/>
    <property type="molecule type" value="Genomic_DNA"/>
</dbReference>
<dbReference type="GO" id="GO:0005524">
    <property type="term" value="F:ATP binding"/>
    <property type="evidence" value="ECO:0007669"/>
    <property type="project" value="InterPro"/>
</dbReference>
<dbReference type="GO" id="GO:0009378">
    <property type="term" value="F:four-way junction helicase activity"/>
    <property type="evidence" value="ECO:0007669"/>
    <property type="project" value="TreeGrafter"/>
</dbReference>